<proteinExistence type="predicted"/>
<dbReference type="AlphaFoldDB" id="K2RY34"/>
<feature type="non-terminal residue" evidence="1">
    <location>
        <position position="49"/>
    </location>
</feature>
<dbReference type="Proteomes" id="UP000007129">
    <property type="component" value="Unassembled WGS sequence"/>
</dbReference>
<sequence>MDALLDQHFLRVEAALNTLIDSIASYNPSQQAVADLVAADDELSRGLEQ</sequence>
<dbReference type="OrthoDB" id="1929813at2759"/>
<accession>K2RY34</accession>
<protein>
    <submittedName>
        <fullName evidence="1">Uncharacterized protein</fullName>
    </submittedName>
</protein>
<comment type="caution">
    <text evidence="1">The sequence shown here is derived from an EMBL/GenBank/DDBJ whole genome shotgun (WGS) entry which is preliminary data.</text>
</comment>
<reference evidence="1 2" key="1">
    <citation type="journal article" date="2012" name="BMC Genomics">
        <title>Tools to kill: Genome of one of the most destructive plant pathogenic fungi Macrophomina phaseolina.</title>
        <authorList>
            <person name="Islam M.S."/>
            <person name="Haque M.S."/>
            <person name="Islam M.M."/>
            <person name="Emdad E.M."/>
            <person name="Halim A."/>
            <person name="Hossen Q.M.M."/>
            <person name="Hossain M.Z."/>
            <person name="Ahmed B."/>
            <person name="Rahim S."/>
            <person name="Rahman M.S."/>
            <person name="Alam M.M."/>
            <person name="Hou S."/>
            <person name="Wan X."/>
            <person name="Saito J.A."/>
            <person name="Alam M."/>
        </authorList>
    </citation>
    <scope>NUCLEOTIDE SEQUENCE [LARGE SCALE GENOMIC DNA]</scope>
    <source>
        <strain evidence="1 2">MS6</strain>
    </source>
</reference>
<gene>
    <name evidence="1" type="ORF">MPH_05049</name>
</gene>
<name>K2RY34_MACPH</name>
<dbReference type="InParanoid" id="K2RY34"/>
<dbReference type="HOGENOM" id="CLU_3147210_0_0_1"/>
<evidence type="ECO:0000313" key="2">
    <source>
        <dbReference type="Proteomes" id="UP000007129"/>
    </source>
</evidence>
<evidence type="ECO:0000313" key="1">
    <source>
        <dbReference type="EMBL" id="EKG17602.1"/>
    </source>
</evidence>
<organism evidence="1 2">
    <name type="scientific">Macrophomina phaseolina (strain MS6)</name>
    <name type="common">Charcoal rot fungus</name>
    <dbReference type="NCBI Taxonomy" id="1126212"/>
    <lineage>
        <taxon>Eukaryota</taxon>
        <taxon>Fungi</taxon>
        <taxon>Dikarya</taxon>
        <taxon>Ascomycota</taxon>
        <taxon>Pezizomycotina</taxon>
        <taxon>Dothideomycetes</taxon>
        <taxon>Dothideomycetes incertae sedis</taxon>
        <taxon>Botryosphaeriales</taxon>
        <taxon>Botryosphaeriaceae</taxon>
        <taxon>Macrophomina</taxon>
    </lineage>
</organism>
<dbReference type="VEuPathDB" id="FungiDB:MPH_05049"/>
<dbReference type="EMBL" id="AHHD01000229">
    <property type="protein sequence ID" value="EKG17602.1"/>
    <property type="molecule type" value="Genomic_DNA"/>
</dbReference>